<sequence length="201" mass="23316">MNNFELLCKWGCDGSSSQARYKQITSSNFNDSDIFMFSLVPLQLRCTKINNPKTILLWKNPRPSSTRYGRPIKFEYKKKTIESTLEEVNAVEEEIKSLIPTLVFKNNIEIRVKSTLMFTMVDGKICNTMTGSSSQKCYICKCSPKYMNDITRAKNLSVQPEHLKFGLSTLHAYIRFFECLIQISYRLEFKKWQISTISSDI</sequence>
<dbReference type="Proteomes" id="UP000694846">
    <property type="component" value="Unplaced"/>
</dbReference>
<dbReference type="OrthoDB" id="6600779at2759"/>
<gene>
    <name evidence="2" type="primary">LOC112681536</name>
</gene>
<keyword evidence="1" id="KW-1185">Reference proteome</keyword>
<dbReference type="AlphaFoldDB" id="A0A8B8F9U9"/>
<evidence type="ECO:0000313" key="1">
    <source>
        <dbReference type="Proteomes" id="UP000694846"/>
    </source>
</evidence>
<proteinExistence type="predicted"/>
<name>A0A8B8F9U9_9HEMI</name>
<dbReference type="GeneID" id="112681536"/>
<evidence type="ECO:0000313" key="2">
    <source>
        <dbReference type="RefSeq" id="XP_025407568.1"/>
    </source>
</evidence>
<dbReference type="RefSeq" id="XP_025407568.1">
    <property type="nucleotide sequence ID" value="XM_025551783.1"/>
</dbReference>
<accession>A0A8B8F9U9</accession>
<reference evidence="2" key="1">
    <citation type="submission" date="2025-08" db="UniProtKB">
        <authorList>
            <consortium name="RefSeq"/>
        </authorList>
    </citation>
    <scope>IDENTIFICATION</scope>
    <source>
        <tissue evidence="2">Whole body</tissue>
    </source>
</reference>
<organism evidence="1 2">
    <name type="scientific">Sipha flava</name>
    <name type="common">yellow sugarcane aphid</name>
    <dbReference type="NCBI Taxonomy" id="143950"/>
    <lineage>
        <taxon>Eukaryota</taxon>
        <taxon>Metazoa</taxon>
        <taxon>Ecdysozoa</taxon>
        <taxon>Arthropoda</taxon>
        <taxon>Hexapoda</taxon>
        <taxon>Insecta</taxon>
        <taxon>Pterygota</taxon>
        <taxon>Neoptera</taxon>
        <taxon>Paraneoptera</taxon>
        <taxon>Hemiptera</taxon>
        <taxon>Sternorrhyncha</taxon>
        <taxon>Aphidomorpha</taxon>
        <taxon>Aphidoidea</taxon>
        <taxon>Aphididae</taxon>
        <taxon>Sipha</taxon>
    </lineage>
</organism>
<protein>
    <submittedName>
        <fullName evidence="2">Uncharacterized protein LOC112681536</fullName>
    </submittedName>
</protein>